<gene>
    <name evidence="2" type="ORF">GGQ93_002973</name>
</gene>
<dbReference type="EMBL" id="JACHOQ010000011">
    <property type="protein sequence ID" value="MBB5741234.1"/>
    <property type="molecule type" value="Genomic_DNA"/>
</dbReference>
<evidence type="ECO:0000256" key="1">
    <source>
        <dbReference type="SAM" id="MobiDB-lite"/>
    </source>
</evidence>
<dbReference type="RefSeq" id="WP_183218016.1">
    <property type="nucleotide sequence ID" value="NZ_CAJFZW010000028.1"/>
</dbReference>
<proteinExistence type="predicted"/>
<keyword evidence="3" id="KW-1185">Reference proteome</keyword>
<comment type="caution">
    <text evidence="2">The sequence shown here is derived from an EMBL/GenBank/DDBJ whole genome shotgun (WGS) entry which is preliminary data.</text>
</comment>
<sequence>MSDRKHSRDSAASGLAQGGLGGPEDQLLEAGQEEVFAREEVETGRIEHHSNTQTPPDAEEIEPSSPNAGSDGAAGAA</sequence>
<dbReference type="Proteomes" id="UP000527324">
    <property type="component" value="Unassembled WGS sequence"/>
</dbReference>
<feature type="compositionally biased region" description="Basic and acidic residues" evidence="1">
    <location>
        <begin position="35"/>
        <end position="50"/>
    </location>
</feature>
<evidence type="ECO:0000313" key="3">
    <source>
        <dbReference type="Proteomes" id="UP000527324"/>
    </source>
</evidence>
<name>A0A7W9C8V1_9CAUL</name>
<feature type="region of interest" description="Disordered" evidence="1">
    <location>
        <begin position="1"/>
        <end position="77"/>
    </location>
</feature>
<reference evidence="2 3" key="1">
    <citation type="submission" date="2020-08" db="EMBL/GenBank/DDBJ databases">
        <title>Genomic Encyclopedia of Type Strains, Phase IV (KMG-IV): sequencing the most valuable type-strain genomes for metagenomic binning, comparative biology and taxonomic classification.</title>
        <authorList>
            <person name="Goeker M."/>
        </authorList>
    </citation>
    <scope>NUCLEOTIDE SEQUENCE [LARGE SCALE GENOMIC DNA]</scope>
    <source>
        <strain evidence="2 3">DSM 4731</strain>
    </source>
</reference>
<evidence type="ECO:0000313" key="2">
    <source>
        <dbReference type="EMBL" id="MBB5741234.1"/>
    </source>
</evidence>
<organism evidence="2 3">
    <name type="scientific">Brevundimonas aurantiaca</name>
    <dbReference type="NCBI Taxonomy" id="74316"/>
    <lineage>
        <taxon>Bacteria</taxon>
        <taxon>Pseudomonadati</taxon>
        <taxon>Pseudomonadota</taxon>
        <taxon>Alphaproteobacteria</taxon>
        <taxon>Caulobacterales</taxon>
        <taxon>Caulobacteraceae</taxon>
        <taxon>Brevundimonas</taxon>
    </lineage>
</organism>
<accession>A0A7W9C8V1</accession>
<dbReference type="AlphaFoldDB" id="A0A7W9C8V1"/>
<protein>
    <submittedName>
        <fullName evidence="2">Uncharacterized protein</fullName>
    </submittedName>
</protein>